<reference evidence="5 6" key="1">
    <citation type="journal article" date="2019" name="Environ. Microbiol.">
        <title>Species interactions and distinct microbial communities in high Arctic permafrost affected cryosols are associated with the CH4 and CO2 gas fluxes.</title>
        <authorList>
            <person name="Altshuler I."/>
            <person name="Hamel J."/>
            <person name="Turney S."/>
            <person name="Magnuson E."/>
            <person name="Levesque R."/>
            <person name="Greer C."/>
            <person name="Whyte L.G."/>
        </authorList>
    </citation>
    <scope>NUCLEOTIDE SEQUENCE [LARGE SCALE GENOMIC DNA]</scope>
    <source>
        <strain evidence="5 6">S06.C</strain>
    </source>
</reference>
<accession>A0A502DV36</accession>
<protein>
    <submittedName>
        <fullName evidence="5">MarR family transcriptional regulator</fullName>
    </submittedName>
</protein>
<feature type="domain" description="HTH marR-type" evidence="4">
    <location>
        <begin position="14"/>
        <end position="148"/>
    </location>
</feature>
<dbReference type="SMART" id="SM00347">
    <property type="entry name" value="HTH_MARR"/>
    <property type="match status" value="1"/>
</dbReference>
<organism evidence="5 6">
    <name type="scientific">Variovorax guangxiensis</name>
    <dbReference type="NCBI Taxonomy" id="1775474"/>
    <lineage>
        <taxon>Bacteria</taxon>
        <taxon>Pseudomonadati</taxon>
        <taxon>Pseudomonadota</taxon>
        <taxon>Betaproteobacteria</taxon>
        <taxon>Burkholderiales</taxon>
        <taxon>Comamonadaceae</taxon>
        <taxon>Variovorax</taxon>
    </lineage>
</organism>
<dbReference type="Pfam" id="PF12802">
    <property type="entry name" value="MarR_2"/>
    <property type="match status" value="1"/>
</dbReference>
<proteinExistence type="predicted"/>
<keyword evidence="1" id="KW-0805">Transcription regulation</keyword>
<sequence length="160" mass="18460">MDLEARAHSEHPEELRLWLRLLTCTQLVEKEVRNGLREQFATTLPRFDLMSQLERSPDGLKMNELSRRMMVTGGNVTGITDQLVAEELVERVNVEGDRRAWRVRLTTRGRKLFHEMAQQHEAWIVEAFAGLNAKEISQLHKLLGKVKQHTTPFTTTTETA</sequence>
<dbReference type="SUPFAM" id="SSF46785">
    <property type="entry name" value="Winged helix' DNA-binding domain"/>
    <property type="match status" value="1"/>
</dbReference>
<dbReference type="GO" id="GO:0003677">
    <property type="term" value="F:DNA binding"/>
    <property type="evidence" value="ECO:0007669"/>
    <property type="project" value="UniProtKB-KW"/>
</dbReference>
<keyword evidence="2" id="KW-0238">DNA-binding</keyword>
<dbReference type="InterPro" id="IPR023187">
    <property type="entry name" value="Tscrpt_reg_MarR-type_CS"/>
</dbReference>
<dbReference type="InterPro" id="IPR036388">
    <property type="entry name" value="WH-like_DNA-bd_sf"/>
</dbReference>
<dbReference type="InterPro" id="IPR036390">
    <property type="entry name" value="WH_DNA-bd_sf"/>
</dbReference>
<dbReference type="Proteomes" id="UP000319212">
    <property type="component" value="Unassembled WGS sequence"/>
</dbReference>
<dbReference type="PANTHER" id="PTHR33164:SF43">
    <property type="entry name" value="HTH-TYPE TRANSCRIPTIONAL REPRESSOR YETL"/>
    <property type="match status" value="1"/>
</dbReference>
<dbReference type="EMBL" id="RCZI01000002">
    <property type="protein sequence ID" value="TPG28884.1"/>
    <property type="molecule type" value="Genomic_DNA"/>
</dbReference>
<evidence type="ECO:0000313" key="6">
    <source>
        <dbReference type="Proteomes" id="UP000319212"/>
    </source>
</evidence>
<evidence type="ECO:0000259" key="4">
    <source>
        <dbReference type="PROSITE" id="PS50995"/>
    </source>
</evidence>
<gene>
    <name evidence="5" type="ORF">EAH82_08865</name>
</gene>
<dbReference type="PROSITE" id="PS50995">
    <property type="entry name" value="HTH_MARR_2"/>
    <property type="match status" value="1"/>
</dbReference>
<evidence type="ECO:0000313" key="5">
    <source>
        <dbReference type="EMBL" id="TPG28884.1"/>
    </source>
</evidence>
<dbReference type="AlphaFoldDB" id="A0A502DV36"/>
<evidence type="ECO:0000256" key="3">
    <source>
        <dbReference type="ARBA" id="ARBA00023163"/>
    </source>
</evidence>
<dbReference type="InterPro" id="IPR039422">
    <property type="entry name" value="MarR/SlyA-like"/>
</dbReference>
<dbReference type="GO" id="GO:0006950">
    <property type="term" value="P:response to stress"/>
    <property type="evidence" value="ECO:0007669"/>
    <property type="project" value="TreeGrafter"/>
</dbReference>
<comment type="caution">
    <text evidence="5">The sequence shown here is derived from an EMBL/GenBank/DDBJ whole genome shotgun (WGS) entry which is preliminary data.</text>
</comment>
<keyword evidence="3" id="KW-0804">Transcription</keyword>
<dbReference type="PANTHER" id="PTHR33164">
    <property type="entry name" value="TRANSCRIPTIONAL REGULATOR, MARR FAMILY"/>
    <property type="match status" value="1"/>
</dbReference>
<evidence type="ECO:0000256" key="2">
    <source>
        <dbReference type="ARBA" id="ARBA00023125"/>
    </source>
</evidence>
<evidence type="ECO:0000256" key="1">
    <source>
        <dbReference type="ARBA" id="ARBA00023015"/>
    </source>
</evidence>
<name>A0A502DV36_9BURK</name>
<dbReference type="GO" id="GO:0003700">
    <property type="term" value="F:DNA-binding transcription factor activity"/>
    <property type="evidence" value="ECO:0007669"/>
    <property type="project" value="InterPro"/>
</dbReference>
<dbReference type="OrthoDB" id="9787636at2"/>
<dbReference type="InterPro" id="IPR000835">
    <property type="entry name" value="HTH_MarR-typ"/>
</dbReference>
<dbReference type="PROSITE" id="PS01117">
    <property type="entry name" value="HTH_MARR_1"/>
    <property type="match status" value="1"/>
</dbReference>
<dbReference type="PRINTS" id="PR00598">
    <property type="entry name" value="HTHMARR"/>
</dbReference>
<dbReference type="RefSeq" id="WP_140840865.1">
    <property type="nucleotide sequence ID" value="NZ_RCZI01000002.1"/>
</dbReference>
<dbReference type="Gene3D" id="1.10.10.10">
    <property type="entry name" value="Winged helix-like DNA-binding domain superfamily/Winged helix DNA-binding domain"/>
    <property type="match status" value="1"/>
</dbReference>